<evidence type="ECO:0000256" key="3">
    <source>
        <dbReference type="ARBA" id="ARBA00023134"/>
    </source>
</evidence>
<feature type="domain" description="Translation elongation factor EFG/EF2" evidence="4">
    <location>
        <begin position="1"/>
        <end position="114"/>
    </location>
</feature>
<keyword evidence="6" id="KW-1185">Reference proteome</keyword>
<dbReference type="InterPro" id="IPR014721">
    <property type="entry name" value="Ribsml_uS5_D2-typ_fold_subgr"/>
</dbReference>
<accession>C2END9</accession>
<dbReference type="eggNOG" id="COG0480">
    <property type="taxonomic scope" value="Bacteria"/>
</dbReference>
<evidence type="ECO:0000256" key="2">
    <source>
        <dbReference type="ARBA" id="ARBA00022917"/>
    </source>
</evidence>
<dbReference type="AlphaFoldDB" id="C2END9"/>
<dbReference type="OrthoDB" id="9801591at2"/>
<dbReference type="InterPro" id="IPR005517">
    <property type="entry name" value="Transl_elong_EFG/EF2_IV"/>
</dbReference>
<gene>
    <name evidence="5" type="ORF">HMPREF0548_1185</name>
</gene>
<keyword evidence="3" id="KW-0342">GTP-binding</keyword>
<dbReference type="EMBL" id="ACGU01000055">
    <property type="protein sequence ID" value="EEJ71943.1"/>
    <property type="molecule type" value="Genomic_DNA"/>
</dbReference>
<dbReference type="SUPFAM" id="SSF54211">
    <property type="entry name" value="Ribosomal protein S5 domain 2-like"/>
    <property type="match status" value="1"/>
</dbReference>
<organism evidence="5 6">
    <name type="scientific">Lactobacillus ultunensis DSM 16047</name>
    <dbReference type="NCBI Taxonomy" id="525365"/>
    <lineage>
        <taxon>Bacteria</taxon>
        <taxon>Bacillati</taxon>
        <taxon>Bacillota</taxon>
        <taxon>Bacilli</taxon>
        <taxon>Lactobacillales</taxon>
        <taxon>Lactobacillaceae</taxon>
        <taxon>Lactobacillus</taxon>
    </lineage>
</organism>
<evidence type="ECO:0000256" key="1">
    <source>
        <dbReference type="ARBA" id="ARBA00022741"/>
    </source>
</evidence>
<dbReference type="PANTHER" id="PTHR43261:SF1">
    <property type="entry name" value="RIBOSOME-RELEASING FACTOR 2, MITOCHONDRIAL"/>
    <property type="match status" value="1"/>
</dbReference>
<dbReference type="SMART" id="SM00889">
    <property type="entry name" value="EFG_IV"/>
    <property type="match status" value="1"/>
</dbReference>
<dbReference type="GO" id="GO:0006412">
    <property type="term" value="P:translation"/>
    <property type="evidence" value="ECO:0007669"/>
    <property type="project" value="UniProtKB-KW"/>
</dbReference>
<protein>
    <recommendedName>
        <fullName evidence="4">Translation elongation factor EFG/EF2 domain-containing protein</fullName>
    </recommendedName>
</protein>
<proteinExistence type="predicted"/>
<dbReference type="GO" id="GO:0032790">
    <property type="term" value="P:ribosome disassembly"/>
    <property type="evidence" value="ECO:0007669"/>
    <property type="project" value="TreeGrafter"/>
</dbReference>
<evidence type="ECO:0000313" key="5">
    <source>
        <dbReference type="EMBL" id="EEJ71943.1"/>
    </source>
</evidence>
<evidence type="ECO:0000313" key="6">
    <source>
        <dbReference type="Proteomes" id="UP000005583"/>
    </source>
</evidence>
<dbReference type="PANTHER" id="PTHR43261">
    <property type="entry name" value="TRANSLATION ELONGATION FACTOR G-RELATED"/>
    <property type="match status" value="1"/>
</dbReference>
<keyword evidence="2" id="KW-0648">Protein biosynthesis</keyword>
<dbReference type="Gene3D" id="3.30.70.240">
    <property type="match status" value="1"/>
</dbReference>
<dbReference type="GO" id="GO:0005525">
    <property type="term" value="F:GTP binding"/>
    <property type="evidence" value="ECO:0007669"/>
    <property type="project" value="UniProtKB-KW"/>
</dbReference>
<evidence type="ECO:0000259" key="4">
    <source>
        <dbReference type="SMART" id="SM00889"/>
    </source>
</evidence>
<keyword evidence="1" id="KW-0547">Nucleotide-binding</keyword>
<name>C2END9_9LACO</name>
<dbReference type="STRING" id="525365.HMPREF0548_1185"/>
<dbReference type="Proteomes" id="UP000005583">
    <property type="component" value="Unassembled WGS sequence"/>
</dbReference>
<dbReference type="Pfam" id="PF03764">
    <property type="entry name" value="EFG_IV"/>
    <property type="match status" value="1"/>
</dbReference>
<dbReference type="HOGENOM" id="CLU_936233_0_0_9"/>
<sequence>MEYCETITEKIEGVGFYSPSGHFSEVHLLLEPGSPNSGIRLENKIPHGLLDKKWQKQIMTVLKSNKLLGVLTNSPLTDIKITLIGGSQQTKYSHASDYRNAALRAVRQGLMKLRARNAVKILSAFNKVELEVEERHYSQIVALIGQNRGNVLAAMDKNKKIKMNITMPEENLSSFEKKLRLLTNDDYQLTIIKQEFVFAHHQQRIIDQVAYNPEKDLENSANAVSCPHASDDLIVPWNKVEQIVFYPMSKI</sequence>
<comment type="caution">
    <text evidence="5">The sequence shown here is derived from an EMBL/GenBank/DDBJ whole genome shotgun (WGS) entry which is preliminary data.</text>
</comment>
<dbReference type="Gene3D" id="3.30.230.10">
    <property type="match status" value="1"/>
</dbReference>
<dbReference type="PATRIC" id="fig|525365.8.peg.145"/>
<reference evidence="5 6" key="1">
    <citation type="submission" date="2009-01" db="EMBL/GenBank/DDBJ databases">
        <authorList>
            <person name="Qin X."/>
            <person name="Bachman B."/>
            <person name="Battles P."/>
            <person name="Bell A."/>
            <person name="Bess C."/>
            <person name="Bickham C."/>
            <person name="Chaboub L."/>
            <person name="Chen D."/>
            <person name="Coyle M."/>
            <person name="Deiros D.R."/>
            <person name="Dinh H."/>
            <person name="Forbes L."/>
            <person name="Fowler G."/>
            <person name="Francisco L."/>
            <person name="Fu Q."/>
            <person name="Gubbala S."/>
            <person name="Hale W."/>
            <person name="Han Y."/>
            <person name="Hemphill L."/>
            <person name="Highlander S.K."/>
            <person name="Hirani K."/>
            <person name="Hogues M."/>
            <person name="Jackson L."/>
            <person name="Jakkamsetti A."/>
            <person name="Javaid M."/>
            <person name="Jiang H."/>
            <person name="Korchina V."/>
            <person name="Kovar C."/>
            <person name="Lara F."/>
            <person name="Lee S."/>
            <person name="Mata R."/>
            <person name="Mathew T."/>
            <person name="Moen C."/>
            <person name="Morales K."/>
            <person name="Munidasa M."/>
            <person name="Nazareth L."/>
            <person name="Ngo R."/>
            <person name="Nguyen L."/>
            <person name="Okwuonu G."/>
            <person name="Ongeri F."/>
            <person name="Patil S."/>
            <person name="Petrosino J."/>
            <person name="Pham C."/>
            <person name="Pham P."/>
            <person name="Pu L.-L."/>
            <person name="Puazo M."/>
            <person name="Raj R."/>
            <person name="Reid J."/>
            <person name="Rouhana J."/>
            <person name="Saada N."/>
            <person name="Shang Y."/>
            <person name="Simmons D."/>
            <person name="Thornton R."/>
            <person name="Warren J."/>
            <person name="Weissenberger G."/>
            <person name="Zhang J."/>
            <person name="Zhang L."/>
            <person name="Zhou C."/>
            <person name="Zhu D."/>
            <person name="Muzny D."/>
            <person name="Worley K."/>
            <person name="Gibbs R."/>
        </authorList>
    </citation>
    <scope>NUCLEOTIDE SEQUENCE [LARGE SCALE GENOMIC DNA]</scope>
    <source>
        <strain evidence="5 6">DSM 16047</strain>
    </source>
</reference>
<dbReference type="InterPro" id="IPR020568">
    <property type="entry name" value="Ribosomal_Su5_D2-typ_SF"/>
</dbReference>
<dbReference type="RefSeq" id="WP_007125713.1">
    <property type="nucleotide sequence ID" value="NZ_AZFO01000010.1"/>
</dbReference>